<reference evidence="1" key="1">
    <citation type="submission" date="2024-05" db="EMBL/GenBank/DDBJ databases">
        <title>Planctomycetes of the genus Singulisphaera possess chitinolytic capabilities.</title>
        <authorList>
            <person name="Ivanova A."/>
        </authorList>
    </citation>
    <scope>NUCLEOTIDE SEQUENCE</scope>
    <source>
        <strain evidence="1">Ch08T</strain>
    </source>
</reference>
<dbReference type="EMBL" id="CP155447">
    <property type="protein sequence ID" value="XBH02106.1"/>
    <property type="molecule type" value="Genomic_DNA"/>
</dbReference>
<gene>
    <name evidence="1" type="ORF">V5E97_27780</name>
</gene>
<dbReference type="RefSeq" id="WP_406694849.1">
    <property type="nucleotide sequence ID" value="NZ_CP155447.1"/>
</dbReference>
<evidence type="ECO:0000313" key="1">
    <source>
        <dbReference type="EMBL" id="XBH02106.1"/>
    </source>
</evidence>
<accession>A0AAU7CA33</accession>
<protein>
    <submittedName>
        <fullName evidence="1">Uncharacterized protein</fullName>
    </submittedName>
</protein>
<dbReference type="AlphaFoldDB" id="A0AAU7CA33"/>
<sequence>MMGVAVGQGRRSRSTSLHVLLLVLVVLGVTPDRLDVSSLMLIPMSCLVSAGPDGLVKSGSGGAKVREPVTQAADASGQGLTIASHDAEEPALGEVGEFPTRETCWGLLGCANILRHLGAPETGLTLRFDPTELSGHCRRPINEDWGSARIDLLCRLTC</sequence>
<proteinExistence type="predicted"/>
<name>A0AAU7CA33_9BACT</name>
<organism evidence="1">
    <name type="scientific">Singulisphaera sp. Ch08</name>
    <dbReference type="NCBI Taxonomy" id="3120278"/>
    <lineage>
        <taxon>Bacteria</taxon>
        <taxon>Pseudomonadati</taxon>
        <taxon>Planctomycetota</taxon>
        <taxon>Planctomycetia</taxon>
        <taxon>Isosphaerales</taxon>
        <taxon>Isosphaeraceae</taxon>
        <taxon>Singulisphaera</taxon>
    </lineage>
</organism>